<dbReference type="PANTHER" id="PTHR46463">
    <property type="entry name" value="ZINC FINGER, RING/FYVE/PHD-TYPE"/>
    <property type="match status" value="1"/>
</dbReference>
<evidence type="ECO:0000256" key="9">
    <source>
        <dbReference type="SAM" id="MobiDB-lite"/>
    </source>
</evidence>
<evidence type="ECO:0000256" key="2">
    <source>
        <dbReference type="ARBA" id="ARBA00012483"/>
    </source>
</evidence>
<dbReference type="InterPro" id="IPR013083">
    <property type="entry name" value="Znf_RING/FYVE/PHD"/>
</dbReference>
<dbReference type="PANTHER" id="PTHR46463:SF89">
    <property type="entry name" value="E3 UBIQUITIN-PROTEIN LIGASE RHB1A-RELATED"/>
    <property type="match status" value="1"/>
</dbReference>
<feature type="region of interest" description="Disordered" evidence="9">
    <location>
        <begin position="108"/>
        <end position="131"/>
    </location>
</feature>
<gene>
    <name evidence="11" type="ORF">K2173_013322</name>
</gene>
<evidence type="ECO:0000256" key="6">
    <source>
        <dbReference type="ARBA" id="ARBA00022786"/>
    </source>
</evidence>
<evidence type="ECO:0000313" key="12">
    <source>
        <dbReference type="Proteomes" id="UP001159364"/>
    </source>
</evidence>
<protein>
    <recommendedName>
        <fullName evidence="2">RING-type E3 ubiquitin transferase</fullName>
        <ecNumber evidence="2">2.3.2.27</ecNumber>
    </recommendedName>
</protein>
<dbReference type="Pfam" id="PF13639">
    <property type="entry name" value="zf-RING_2"/>
    <property type="match status" value="1"/>
</dbReference>
<dbReference type="Proteomes" id="UP001159364">
    <property type="component" value="Linkage Group LG12"/>
</dbReference>
<dbReference type="SMART" id="SM00184">
    <property type="entry name" value="RING"/>
    <property type="match status" value="1"/>
</dbReference>
<comment type="caution">
    <text evidence="11">The sequence shown here is derived from an EMBL/GenBank/DDBJ whole genome shotgun (WGS) entry which is preliminary data.</text>
</comment>
<keyword evidence="7" id="KW-0862">Zinc</keyword>
<evidence type="ECO:0000256" key="7">
    <source>
        <dbReference type="ARBA" id="ARBA00022833"/>
    </source>
</evidence>
<keyword evidence="3" id="KW-0808">Transferase</keyword>
<reference evidence="11 12" key="1">
    <citation type="submission" date="2021-09" db="EMBL/GenBank/DDBJ databases">
        <title>Genomic insights and catalytic innovation underlie evolution of tropane alkaloids biosynthesis.</title>
        <authorList>
            <person name="Wang Y.-J."/>
            <person name="Tian T."/>
            <person name="Huang J.-P."/>
            <person name="Huang S.-X."/>
        </authorList>
    </citation>
    <scope>NUCLEOTIDE SEQUENCE [LARGE SCALE GENOMIC DNA]</scope>
    <source>
        <strain evidence="11">KIB-2018</strain>
        <tissue evidence="11">Leaf</tissue>
    </source>
</reference>
<dbReference type="Gene3D" id="3.30.40.10">
    <property type="entry name" value="Zinc/RING finger domain, C3HC4 (zinc finger)"/>
    <property type="match status" value="1"/>
</dbReference>
<evidence type="ECO:0000256" key="1">
    <source>
        <dbReference type="ARBA" id="ARBA00000900"/>
    </source>
</evidence>
<organism evidence="11 12">
    <name type="scientific">Erythroxylum novogranatense</name>
    <dbReference type="NCBI Taxonomy" id="1862640"/>
    <lineage>
        <taxon>Eukaryota</taxon>
        <taxon>Viridiplantae</taxon>
        <taxon>Streptophyta</taxon>
        <taxon>Embryophyta</taxon>
        <taxon>Tracheophyta</taxon>
        <taxon>Spermatophyta</taxon>
        <taxon>Magnoliopsida</taxon>
        <taxon>eudicotyledons</taxon>
        <taxon>Gunneridae</taxon>
        <taxon>Pentapetalae</taxon>
        <taxon>rosids</taxon>
        <taxon>fabids</taxon>
        <taxon>Malpighiales</taxon>
        <taxon>Erythroxylaceae</taxon>
        <taxon>Erythroxylum</taxon>
    </lineage>
</organism>
<evidence type="ECO:0000256" key="5">
    <source>
        <dbReference type="ARBA" id="ARBA00022771"/>
    </source>
</evidence>
<feature type="domain" description="RING-type" evidence="10">
    <location>
        <begin position="139"/>
        <end position="180"/>
    </location>
</feature>
<dbReference type="SUPFAM" id="SSF57850">
    <property type="entry name" value="RING/U-box"/>
    <property type="match status" value="1"/>
</dbReference>
<dbReference type="EMBL" id="JAIWQS010000012">
    <property type="protein sequence ID" value="KAJ8748889.1"/>
    <property type="molecule type" value="Genomic_DNA"/>
</dbReference>
<evidence type="ECO:0000256" key="8">
    <source>
        <dbReference type="PROSITE-ProRule" id="PRU00175"/>
    </source>
</evidence>
<dbReference type="FunFam" id="3.30.40.10:FF:000376">
    <property type="entry name" value="Putative E3 ubiquitin-protein ligase RHB1A"/>
    <property type="match status" value="1"/>
</dbReference>
<name>A0AAV8SA26_9ROSI</name>
<dbReference type="EC" id="2.3.2.27" evidence="2"/>
<proteinExistence type="predicted"/>
<dbReference type="PROSITE" id="PS50089">
    <property type="entry name" value="ZF_RING_2"/>
    <property type="match status" value="1"/>
</dbReference>
<dbReference type="InterPro" id="IPR001841">
    <property type="entry name" value="Znf_RING"/>
</dbReference>
<keyword evidence="5 8" id="KW-0863">Zinc-finger</keyword>
<evidence type="ECO:0000259" key="10">
    <source>
        <dbReference type="PROSITE" id="PS50089"/>
    </source>
</evidence>
<dbReference type="AlphaFoldDB" id="A0AAV8SA26"/>
<keyword evidence="6" id="KW-0833">Ubl conjugation pathway</keyword>
<keyword evidence="4" id="KW-0479">Metal-binding</keyword>
<comment type="catalytic activity">
    <reaction evidence="1">
        <text>S-ubiquitinyl-[E2 ubiquitin-conjugating enzyme]-L-cysteine + [acceptor protein]-L-lysine = [E2 ubiquitin-conjugating enzyme]-L-cysteine + N(6)-ubiquitinyl-[acceptor protein]-L-lysine.</text>
        <dbReference type="EC" id="2.3.2.27"/>
    </reaction>
</comment>
<accession>A0AAV8SA26</accession>
<keyword evidence="12" id="KW-1185">Reference proteome</keyword>
<evidence type="ECO:0000313" key="11">
    <source>
        <dbReference type="EMBL" id="KAJ8748889.1"/>
    </source>
</evidence>
<sequence length="193" mass="21235">MGGCCCSSRKPHLRGTPVFYCCPSALEEHGPLTSRSGAVSAFTAGLLVELNLNTESPDTFRSPPAPLPYDLVPRCPQSTDSETVQDTISCSSFETLATEDLAESDLKTHTSSLLVSPRKSETSKPNDSVMSTTEEEDACPICLEEYDTENPKLITKCEHQFHLSCLLEWMERSETCPMCDQETLFDHTSIDTS</sequence>
<dbReference type="GO" id="GO:0061630">
    <property type="term" value="F:ubiquitin protein ligase activity"/>
    <property type="evidence" value="ECO:0007669"/>
    <property type="project" value="UniProtKB-EC"/>
</dbReference>
<evidence type="ECO:0000256" key="4">
    <source>
        <dbReference type="ARBA" id="ARBA00022723"/>
    </source>
</evidence>
<evidence type="ECO:0000256" key="3">
    <source>
        <dbReference type="ARBA" id="ARBA00022679"/>
    </source>
</evidence>
<dbReference type="GO" id="GO:0008270">
    <property type="term" value="F:zinc ion binding"/>
    <property type="evidence" value="ECO:0007669"/>
    <property type="project" value="UniProtKB-KW"/>
</dbReference>